<keyword evidence="2" id="KW-0488">Methylation</keyword>
<dbReference type="FunFam" id="1.10.287.950:FF:000001">
    <property type="entry name" value="Methyl-accepting chemotaxis sensory transducer"/>
    <property type="match status" value="1"/>
</dbReference>
<dbReference type="SMART" id="SM00283">
    <property type="entry name" value="MA"/>
    <property type="match status" value="1"/>
</dbReference>
<evidence type="ECO:0000313" key="10">
    <source>
        <dbReference type="Proteomes" id="UP000540787"/>
    </source>
</evidence>
<keyword evidence="6" id="KW-1133">Transmembrane helix</keyword>
<dbReference type="GO" id="GO:0007165">
    <property type="term" value="P:signal transduction"/>
    <property type="evidence" value="ECO:0007669"/>
    <property type="project" value="UniProtKB-KW"/>
</dbReference>
<dbReference type="GO" id="GO:0004888">
    <property type="term" value="F:transmembrane signaling receptor activity"/>
    <property type="evidence" value="ECO:0007669"/>
    <property type="project" value="TreeGrafter"/>
</dbReference>
<dbReference type="PANTHER" id="PTHR43531">
    <property type="entry name" value="PROTEIN ICFG"/>
    <property type="match status" value="1"/>
</dbReference>
<evidence type="ECO:0000256" key="4">
    <source>
        <dbReference type="PROSITE-ProRule" id="PRU00284"/>
    </source>
</evidence>
<evidence type="ECO:0000259" key="8">
    <source>
        <dbReference type="PROSITE" id="PS50885"/>
    </source>
</evidence>
<dbReference type="Pfam" id="PF00015">
    <property type="entry name" value="MCPsignal"/>
    <property type="match status" value="1"/>
</dbReference>
<dbReference type="Pfam" id="PF00672">
    <property type="entry name" value="HAMP"/>
    <property type="match status" value="1"/>
</dbReference>
<dbReference type="CDD" id="cd19411">
    <property type="entry name" value="MCP2201-like_sensor"/>
    <property type="match status" value="1"/>
</dbReference>
<gene>
    <name evidence="9" type="ORF">HD842_003084</name>
</gene>
<dbReference type="Gene3D" id="1.10.287.950">
    <property type="entry name" value="Methyl-accepting chemotaxis protein"/>
    <property type="match status" value="1"/>
</dbReference>
<keyword evidence="10" id="KW-1185">Reference proteome</keyword>
<dbReference type="SMART" id="SM00304">
    <property type="entry name" value="HAMP"/>
    <property type="match status" value="1"/>
</dbReference>
<feature type="region of interest" description="Disordered" evidence="5">
    <location>
        <begin position="527"/>
        <end position="599"/>
    </location>
</feature>
<dbReference type="GO" id="GO:0005886">
    <property type="term" value="C:plasma membrane"/>
    <property type="evidence" value="ECO:0007669"/>
    <property type="project" value="TreeGrafter"/>
</dbReference>
<comment type="similarity">
    <text evidence="3">Belongs to the methyl-accepting chemotaxis (MCP) protein family.</text>
</comment>
<keyword evidence="6" id="KW-0812">Transmembrane</keyword>
<reference evidence="9 10" key="1">
    <citation type="submission" date="2020-08" db="EMBL/GenBank/DDBJ databases">
        <title>The Agave Microbiome: Exploring the role of microbial communities in plant adaptations to desert environments.</title>
        <authorList>
            <person name="Partida-Martinez L.P."/>
        </authorList>
    </citation>
    <scope>NUCLEOTIDE SEQUENCE [LARGE SCALE GENOMIC DNA]</scope>
    <source>
        <strain evidence="9 10">AT3.2</strain>
    </source>
</reference>
<evidence type="ECO:0000256" key="6">
    <source>
        <dbReference type="SAM" id="Phobius"/>
    </source>
</evidence>
<feature type="transmembrane region" description="Helical" evidence="6">
    <location>
        <begin position="191"/>
        <end position="211"/>
    </location>
</feature>
<feature type="domain" description="Methyl-accepting transducer" evidence="7">
    <location>
        <begin position="270"/>
        <end position="499"/>
    </location>
</feature>
<dbReference type="InterPro" id="IPR003660">
    <property type="entry name" value="HAMP_dom"/>
</dbReference>
<dbReference type="EMBL" id="JACHBX010000003">
    <property type="protein sequence ID" value="MBB6134926.1"/>
    <property type="molecule type" value="Genomic_DNA"/>
</dbReference>
<dbReference type="InterPro" id="IPR047347">
    <property type="entry name" value="YvaQ-like_sensor"/>
</dbReference>
<dbReference type="Pfam" id="PF12729">
    <property type="entry name" value="4HB_MCP_1"/>
    <property type="match status" value="1"/>
</dbReference>
<keyword evidence="6" id="KW-0472">Membrane</keyword>
<dbReference type="InterPro" id="IPR004089">
    <property type="entry name" value="MCPsignal_dom"/>
</dbReference>
<evidence type="ECO:0000313" key="9">
    <source>
        <dbReference type="EMBL" id="MBB6134926.1"/>
    </source>
</evidence>
<dbReference type="CDD" id="cd06225">
    <property type="entry name" value="HAMP"/>
    <property type="match status" value="1"/>
</dbReference>
<name>A0A7W9X1U2_9BURK</name>
<evidence type="ECO:0000256" key="1">
    <source>
        <dbReference type="ARBA" id="ARBA00004370"/>
    </source>
</evidence>
<dbReference type="CDD" id="cd11386">
    <property type="entry name" value="MCP_signal"/>
    <property type="match status" value="1"/>
</dbReference>
<dbReference type="SUPFAM" id="SSF58104">
    <property type="entry name" value="Methyl-accepting chemotaxis protein (MCP) signaling domain"/>
    <property type="match status" value="1"/>
</dbReference>
<evidence type="ECO:0000256" key="2">
    <source>
        <dbReference type="ARBA" id="ARBA00022481"/>
    </source>
</evidence>
<feature type="transmembrane region" description="Helical" evidence="6">
    <location>
        <begin position="12"/>
        <end position="33"/>
    </location>
</feature>
<dbReference type="PROSITE" id="PS50111">
    <property type="entry name" value="CHEMOTAXIS_TRANSDUC_2"/>
    <property type="match status" value="1"/>
</dbReference>
<dbReference type="AlphaFoldDB" id="A0A7W9X1U2"/>
<dbReference type="RefSeq" id="WP_183555584.1">
    <property type="nucleotide sequence ID" value="NZ_JACHBX010000003.1"/>
</dbReference>
<dbReference type="InterPro" id="IPR024478">
    <property type="entry name" value="HlyB_4HB_MCP"/>
</dbReference>
<proteinExistence type="inferred from homology"/>
<dbReference type="InterPro" id="IPR051310">
    <property type="entry name" value="MCP_chemotaxis"/>
</dbReference>
<dbReference type="GO" id="GO:0006935">
    <property type="term" value="P:chemotaxis"/>
    <property type="evidence" value="ECO:0007669"/>
    <property type="project" value="TreeGrafter"/>
</dbReference>
<feature type="compositionally biased region" description="Low complexity" evidence="5">
    <location>
        <begin position="536"/>
        <end position="552"/>
    </location>
</feature>
<accession>A0A7W9X1U2</accession>
<feature type="domain" description="HAMP" evidence="8">
    <location>
        <begin position="213"/>
        <end position="265"/>
    </location>
</feature>
<comment type="caution">
    <text evidence="9">The sequence shown here is derived from an EMBL/GenBank/DDBJ whole genome shotgun (WGS) entry which is preliminary data.</text>
</comment>
<evidence type="ECO:0000256" key="5">
    <source>
        <dbReference type="SAM" id="MobiDB-lite"/>
    </source>
</evidence>
<organism evidence="9 10">
    <name type="scientific">Massilia aurea</name>
    <dbReference type="NCBI Taxonomy" id="373040"/>
    <lineage>
        <taxon>Bacteria</taxon>
        <taxon>Pseudomonadati</taxon>
        <taxon>Pseudomonadota</taxon>
        <taxon>Betaproteobacteria</taxon>
        <taxon>Burkholderiales</taxon>
        <taxon>Oxalobacteraceae</taxon>
        <taxon>Telluria group</taxon>
        <taxon>Massilia</taxon>
    </lineage>
</organism>
<evidence type="ECO:0000256" key="3">
    <source>
        <dbReference type="ARBA" id="ARBA00029447"/>
    </source>
</evidence>
<dbReference type="PANTHER" id="PTHR43531:SF14">
    <property type="entry name" value="METHYL-ACCEPTING CHEMOTAXIS PROTEIN I-RELATED"/>
    <property type="match status" value="1"/>
</dbReference>
<sequence length="599" mass="62883">MGNFIKLNIGTRLAAGFALTLMMTVIIATVGVWRLNQVAQETQIILAEPLAKERMIAEWYTQIFAAVRRTAAIVKSSDGSLTAYFKEDAAATGKLSADLVKKIEPLISGDEETALFKSVMEHRAAYSKARDGAIKAKADGNTELAEQILTQQFTPAAKAYEERVHDLVNLQQQHISDSAAMIAGTASRGKVVIGSLAAGALLLGGVFAWLLTRSITRPLRRAVQAAEQVAAGDLTVRIDSSASDETGALLRALGNMNDSLAKIVDEVRTGTQTISGASGEIAAGSFDLSSRTEQQAAALEETAASMEELTGTVRQNADNARQANQLAIAASSVATQAGASVDQVVATMGSINESSRKIVDIISVIDGIAFQTNILALNAAVEAARAGEQGRGFAVVASEVRTLAQRSAAAAKEIKGLIGDSVDKVDTGTKLVDQTGATMREVVDSIRRVTDIMGEISSASQEQITGIDQVNQAMGQMDNATQQNAALVEEATAATASLQDQAKRLAQVVDVFKLDAAHTTPVVVSAPVKRPPPARPALSKPAPRAVAKPAVVSTPVPAEAPVNKPAEKQATKPVSKPIAKSASKPVATTKMNEAEWEEF</sequence>
<comment type="subcellular location">
    <subcellularLocation>
        <location evidence="1">Membrane</location>
    </subcellularLocation>
</comment>
<evidence type="ECO:0000259" key="7">
    <source>
        <dbReference type="PROSITE" id="PS50111"/>
    </source>
</evidence>
<dbReference type="PROSITE" id="PS50885">
    <property type="entry name" value="HAMP"/>
    <property type="match status" value="1"/>
</dbReference>
<keyword evidence="4" id="KW-0807">Transducer</keyword>
<protein>
    <submittedName>
        <fullName evidence="9">Methyl-accepting chemotaxis protein</fullName>
    </submittedName>
</protein>
<dbReference type="Proteomes" id="UP000540787">
    <property type="component" value="Unassembled WGS sequence"/>
</dbReference>